<sequence>MMSAADHERRAGECRTRAALLAILSTVLLAAVFAFAIHQAPALAIGAAMAFVWGLFAAATQMKDAARHEDEHVVLEHLRRQRERRESI</sequence>
<evidence type="ECO:0000313" key="2">
    <source>
        <dbReference type="EMBL" id="MCW1885595.1"/>
    </source>
</evidence>
<keyword evidence="1" id="KW-0812">Transmembrane</keyword>
<reference evidence="2 3" key="1">
    <citation type="submission" date="2022-10" db="EMBL/GenBank/DDBJ databases">
        <title>Luteolibacter flavescens strain MCCC 1K03193, whole genome shotgun sequencing project.</title>
        <authorList>
            <person name="Zhao G."/>
            <person name="Shen L."/>
        </authorList>
    </citation>
    <scope>NUCLEOTIDE SEQUENCE [LARGE SCALE GENOMIC DNA]</scope>
    <source>
        <strain evidence="2 3">MCCC 1K03193</strain>
    </source>
</reference>
<accession>A0ABT3FRJ9</accession>
<comment type="caution">
    <text evidence="2">The sequence shown here is derived from an EMBL/GenBank/DDBJ whole genome shotgun (WGS) entry which is preliminary data.</text>
</comment>
<feature type="transmembrane region" description="Helical" evidence="1">
    <location>
        <begin position="43"/>
        <end position="60"/>
    </location>
</feature>
<keyword evidence="1" id="KW-1133">Transmembrane helix</keyword>
<organism evidence="2 3">
    <name type="scientific">Luteolibacter flavescens</name>
    <dbReference type="NCBI Taxonomy" id="1859460"/>
    <lineage>
        <taxon>Bacteria</taxon>
        <taxon>Pseudomonadati</taxon>
        <taxon>Verrucomicrobiota</taxon>
        <taxon>Verrucomicrobiia</taxon>
        <taxon>Verrucomicrobiales</taxon>
        <taxon>Verrucomicrobiaceae</taxon>
        <taxon>Luteolibacter</taxon>
    </lineage>
</organism>
<keyword evidence="1" id="KW-0472">Membrane</keyword>
<keyword evidence="3" id="KW-1185">Reference proteome</keyword>
<dbReference type="Proteomes" id="UP001207930">
    <property type="component" value="Unassembled WGS sequence"/>
</dbReference>
<evidence type="ECO:0000256" key="1">
    <source>
        <dbReference type="SAM" id="Phobius"/>
    </source>
</evidence>
<dbReference type="EMBL" id="JAPDDS010000006">
    <property type="protein sequence ID" value="MCW1885595.1"/>
    <property type="molecule type" value="Genomic_DNA"/>
</dbReference>
<feature type="transmembrane region" description="Helical" evidence="1">
    <location>
        <begin position="18"/>
        <end position="37"/>
    </location>
</feature>
<gene>
    <name evidence="2" type="ORF">OKA04_12725</name>
</gene>
<proteinExistence type="predicted"/>
<evidence type="ECO:0000313" key="3">
    <source>
        <dbReference type="Proteomes" id="UP001207930"/>
    </source>
</evidence>
<dbReference type="RefSeq" id="WP_264501550.1">
    <property type="nucleotide sequence ID" value="NZ_JAPDDS010000006.1"/>
</dbReference>
<name>A0ABT3FRJ9_9BACT</name>
<protein>
    <submittedName>
        <fullName evidence="2">Uncharacterized protein</fullName>
    </submittedName>
</protein>